<organism evidence="2 3">
    <name type="scientific">Stakelama flava</name>
    <dbReference type="NCBI Taxonomy" id="2860338"/>
    <lineage>
        <taxon>Bacteria</taxon>
        <taxon>Pseudomonadati</taxon>
        <taxon>Pseudomonadota</taxon>
        <taxon>Alphaproteobacteria</taxon>
        <taxon>Sphingomonadales</taxon>
        <taxon>Sphingomonadaceae</taxon>
        <taxon>Stakelama</taxon>
    </lineage>
</organism>
<protein>
    <submittedName>
        <fullName evidence="2">M48 family metallopeptidase</fullName>
    </submittedName>
</protein>
<gene>
    <name evidence="2" type="ORF">KY084_07580</name>
</gene>
<reference evidence="2 3" key="1">
    <citation type="submission" date="2021-07" db="EMBL/GenBank/DDBJ databases">
        <title>Stakelama flava sp. nov., a novel endophytic bacterium isolated from branch of Kandelia candel.</title>
        <authorList>
            <person name="Tuo L."/>
        </authorList>
    </citation>
    <scope>NUCLEOTIDE SEQUENCE [LARGE SCALE GENOMIC DNA]</scope>
    <source>
        <strain evidence="2 3">CBK3Z-3</strain>
    </source>
</reference>
<dbReference type="InterPro" id="IPR002725">
    <property type="entry name" value="YgjP-like_metallopeptidase"/>
</dbReference>
<evidence type="ECO:0000313" key="3">
    <source>
        <dbReference type="Proteomes" id="UP001197214"/>
    </source>
</evidence>
<proteinExistence type="predicted"/>
<accession>A0ABS6XLE3</accession>
<feature type="domain" description="YgjP-like metallopeptidase" evidence="1">
    <location>
        <begin position="2"/>
        <end position="197"/>
    </location>
</feature>
<sequence>MRLSVDPASGRVRLTIPRRASERAALRWAQEHHEWVAARRAELPRARPFDPGERVPVHGEQFLLLWDETAPRRVQRVGETLACGGPREGFSGRVERWLRAEAKRILEAETHVLANANGIHVERVSIGDPRSRWGSCSSSGAIRYSWRLILAPRFVLRSTVAHEVAHRRHMNHGPDFHALERELLGDDPGEARRWLRANGAGLHWFGRSVSDGAG</sequence>
<evidence type="ECO:0000259" key="1">
    <source>
        <dbReference type="Pfam" id="PF01863"/>
    </source>
</evidence>
<dbReference type="Pfam" id="PF01863">
    <property type="entry name" value="YgjP-like"/>
    <property type="match status" value="1"/>
</dbReference>
<comment type="caution">
    <text evidence="2">The sequence shown here is derived from an EMBL/GenBank/DDBJ whole genome shotgun (WGS) entry which is preliminary data.</text>
</comment>
<dbReference type="Proteomes" id="UP001197214">
    <property type="component" value="Unassembled WGS sequence"/>
</dbReference>
<dbReference type="InterPro" id="IPR053136">
    <property type="entry name" value="UTP_pyrophosphatase-like"/>
</dbReference>
<keyword evidence="3" id="KW-1185">Reference proteome</keyword>
<dbReference type="CDD" id="cd07344">
    <property type="entry name" value="M48_yhfN_like"/>
    <property type="match status" value="1"/>
</dbReference>
<dbReference type="PANTHER" id="PTHR30399">
    <property type="entry name" value="UNCHARACTERIZED PROTEIN YGJP"/>
    <property type="match status" value="1"/>
</dbReference>
<name>A0ABS6XLE3_9SPHN</name>
<dbReference type="EMBL" id="JAHWZX010000005">
    <property type="protein sequence ID" value="MBW4330739.1"/>
    <property type="molecule type" value="Genomic_DNA"/>
</dbReference>
<dbReference type="PANTHER" id="PTHR30399:SF1">
    <property type="entry name" value="UTP PYROPHOSPHATASE"/>
    <property type="match status" value="1"/>
</dbReference>
<evidence type="ECO:0000313" key="2">
    <source>
        <dbReference type="EMBL" id="MBW4330739.1"/>
    </source>
</evidence>